<dbReference type="CDD" id="cd18787">
    <property type="entry name" value="SF2_C_DEAD"/>
    <property type="match status" value="1"/>
</dbReference>
<feature type="region of interest" description="Disordered" evidence="11">
    <location>
        <begin position="492"/>
        <end position="537"/>
    </location>
</feature>
<comment type="similarity">
    <text evidence="10">Belongs to the DEAD box helicase family.</text>
</comment>
<dbReference type="GO" id="GO:0003724">
    <property type="term" value="F:RNA helicase activity"/>
    <property type="evidence" value="ECO:0007669"/>
    <property type="project" value="UniProtKB-EC"/>
</dbReference>
<dbReference type="EC" id="3.6.4.13" evidence="10"/>
<dbReference type="Gene3D" id="3.40.50.300">
    <property type="entry name" value="P-loop containing nucleotide triphosphate hydrolases"/>
    <property type="match status" value="2"/>
</dbReference>
<feature type="region of interest" description="Disordered" evidence="11">
    <location>
        <begin position="1315"/>
        <end position="1355"/>
    </location>
</feature>
<evidence type="ECO:0000256" key="6">
    <source>
        <dbReference type="ARBA" id="ARBA00022806"/>
    </source>
</evidence>
<comment type="subcellular location">
    <subcellularLocation>
        <location evidence="1">Nucleus</location>
        <location evidence="1">Nucleolus</location>
    </subcellularLocation>
</comment>
<dbReference type="GO" id="GO:0016887">
    <property type="term" value="F:ATP hydrolysis activity"/>
    <property type="evidence" value="ECO:0007669"/>
    <property type="project" value="RHEA"/>
</dbReference>
<dbReference type="InterPro" id="IPR014001">
    <property type="entry name" value="Helicase_ATP-bd"/>
</dbReference>
<organism evidence="14 15">
    <name type="scientific">Smittium angustum</name>
    <dbReference type="NCBI Taxonomy" id="133377"/>
    <lineage>
        <taxon>Eukaryota</taxon>
        <taxon>Fungi</taxon>
        <taxon>Fungi incertae sedis</taxon>
        <taxon>Zoopagomycota</taxon>
        <taxon>Kickxellomycotina</taxon>
        <taxon>Harpellomycetes</taxon>
        <taxon>Harpellales</taxon>
        <taxon>Legeriomycetaceae</taxon>
        <taxon>Smittium</taxon>
    </lineage>
</organism>
<keyword evidence="15" id="KW-1185">Reference proteome</keyword>
<dbReference type="CDD" id="cd12148">
    <property type="entry name" value="fungal_TF_MHR"/>
    <property type="match status" value="1"/>
</dbReference>
<evidence type="ECO:0000256" key="11">
    <source>
        <dbReference type="SAM" id="MobiDB-lite"/>
    </source>
</evidence>
<dbReference type="PROSITE" id="PS51192">
    <property type="entry name" value="HELICASE_ATP_BIND_1"/>
    <property type="match status" value="1"/>
</dbReference>
<evidence type="ECO:0000259" key="13">
    <source>
        <dbReference type="PROSITE" id="PS51194"/>
    </source>
</evidence>
<dbReference type="InterPro" id="IPR007219">
    <property type="entry name" value="XnlR_reg_dom"/>
</dbReference>
<keyword evidence="3" id="KW-0698">rRNA processing</keyword>
<dbReference type="GO" id="GO:0003677">
    <property type="term" value="F:DNA binding"/>
    <property type="evidence" value="ECO:0007669"/>
    <property type="project" value="InterPro"/>
</dbReference>
<dbReference type="SMART" id="SM00487">
    <property type="entry name" value="DEXDc"/>
    <property type="match status" value="1"/>
</dbReference>
<dbReference type="Pfam" id="PF13959">
    <property type="entry name" value="CTE_SPB4"/>
    <property type="match status" value="1"/>
</dbReference>
<feature type="compositionally biased region" description="Acidic residues" evidence="11">
    <location>
        <begin position="723"/>
        <end position="735"/>
    </location>
</feature>
<feature type="compositionally biased region" description="Basic residues" evidence="11">
    <location>
        <begin position="683"/>
        <end position="695"/>
    </location>
</feature>
<dbReference type="Pfam" id="PF04082">
    <property type="entry name" value="Fungal_trans"/>
    <property type="match status" value="1"/>
</dbReference>
<dbReference type="InterPro" id="IPR025313">
    <property type="entry name" value="SPB4-like_CTE"/>
</dbReference>
<dbReference type="Pfam" id="PF00271">
    <property type="entry name" value="Helicase_C"/>
    <property type="match status" value="1"/>
</dbReference>
<dbReference type="GO" id="GO:0005524">
    <property type="term" value="F:ATP binding"/>
    <property type="evidence" value="ECO:0007669"/>
    <property type="project" value="UniProtKB-UniRule"/>
</dbReference>
<dbReference type="SUPFAM" id="SSF52540">
    <property type="entry name" value="P-loop containing nucleoside triphosphate hydrolases"/>
    <property type="match status" value="1"/>
</dbReference>
<accession>A0A2U1J0W4</accession>
<dbReference type="Pfam" id="PF00270">
    <property type="entry name" value="DEAD"/>
    <property type="match status" value="1"/>
</dbReference>
<dbReference type="PROSITE" id="PS00039">
    <property type="entry name" value="DEAD_ATP_HELICASE"/>
    <property type="match status" value="1"/>
</dbReference>
<dbReference type="InterPro" id="IPR001650">
    <property type="entry name" value="Helicase_C-like"/>
</dbReference>
<feature type="domain" description="Helicase ATP-binding" evidence="12">
    <location>
        <begin position="71"/>
        <end position="245"/>
    </location>
</feature>
<protein>
    <recommendedName>
        <fullName evidence="10">ATP-dependent RNA helicase</fullName>
        <ecNumber evidence="10">3.6.4.13</ecNumber>
    </recommendedName>
</protein>
<keyword evidence="5 10" id="KW-0378">Hydrolase</keyword>
<dbReference type="SMART" id="SM01178">
    <property type="entry name" value="DUF4217"/>
    <property type="match status" value="1"/>
</dbReference>
<sequence>MNYNRKKPTRAQKRDLRDLELKQIEELNLKANNINASPANLFSELPISKKTAEGLSLAKFVETTEIQKKALPLALARKDVMGAAKTGSGKTLAFLIPILEILYREKWTSLDGLGALIISPTRELAVQTFEVLCKIGKKHTFSAGLVIGGKNLKEERERISRMNILVSTPGRLLQHMDQEREFDLSNLQVLVLDEADRIMDMGFEKTVNAIIENIPKTRQTLLFSATQTKSVKSLVRLSLKDPEYVSVHESDAHATPQKLNQYFMVVDLPKKLDMLFSFIKTHLKTRTLVFLSSCKQVRFVYETFCKLQPGIPLLHLHGKQKQMARVHVFERFMRMQYGLMFCTDIAARGLDFPAVDWVIQLDCPEDVDTYIHRVGRAARYESSGNALLFLLPSELAMIDEMEERKIPITKINPKQNKTVSISSQLQHFCFQETEIKYLGQKSFISYVRSVYLQKNKNVFKVQELPIHEYAESLGLPGAPKIKFLQFGNKKPDLKKMNTSEQPKHQVFDKTKNESSGSENENSDSEEPVNNTKSGKDVVTKVSKMVNRKNMGVLADHYLKIVDRTEDDFGPGEGDSDGEDFLIPKEKSSLKQDLEENNDSDHDNNNDSFVKVLITNPDTNLPINTKNTKFIFDEEGNAKPIYEMADEKGFYKEGDVKSLVNKYASAALDKMRSADLDDKMVAKEKRKQKRAQKKQRSKENAAENGPQTTAVLGPQFEQNNTDGDSSEDEIYEEFSSENEQFGQSDSENEYSSGDESEEKSSTKSAPRSKKRFEYDSDDVSSLKTKKQRVSSINASSNSLEDQEQLALKLLENKADIEPLSDAQLNEIIVMLPIAFPAAMIPARLPELHYKMKNKMYPEYLHYALVALGSAASKGIRSPEEKEQDLIYIRISINLLKLKTDIRDPYYLWTCVIILYYFSIVVNTSLYESALILAQLSVKISRIYQLDLSKITKLKYSEEELEFRRRVFWSFYAFDRGGMSFSGSLPTIQDLDIVVNLPENDFWWRYGGECKVEHVEIIFWNHIANSENSEQFSRGDVKNIVKTQTLSGKVSIFAKRRWLKKVYNPDDDNLELVLLIDKLDKYYKNVVSNPPIDFDLIKEAYSKYKDTIRFTMDIEHALYKYTFNQFHLYMKNVLYQTEMVRVEGIHMHPGRIVSAKNVLVDTAKKQIDLIYNLNNALPPEYWKTKTVSTGLLSAITCFNLMNTSPKNNLDMSKKMEKLKEVYHKLSSYTEIPVIFLMYLNHLSTFINESHKENEKSKTLFENMKKYSINESDVHPWLVPKYGPLFFVTCCFQGTFSSMKITDYLYIKDTFATFVNKHQKPESSNDSNTKPIGNSNTFGRKSQVHPGVPISSKGGNSESSYKANYDQYIKFSKLLEESSPNASQNYFYQYMVDILSEAIVRDIISNPVNNQTNFEPQFIFPTININSSHTRTDGKKNENDTQYDLTELDEIFRA</sequence>
<feature type="compositionally biased region" description="Polar residues" evidence="11">
    <location>
        <begin position="1319"/>
        <end position="1337"/>
    </location>
</feature>
<evidence type="ECO:0000313" key="15">
    <source>
        <dbReference type="Proteomes" id="UP000245591"/>
    </source>
</evidence>
<keyword evidence="6 10" id="KW-0347">Helicase</keyword>
<evidence type="ECO:0000313" key="14">
    <source>
        <dbReference type="EMBL" id="PVZ98688.1"/>
    </source>
</evidence>
<feature type="compositionally biased region" description="Acidic residues" evidence="11">
    <location>
        <begin position="745"/>
        <end position="756"/>
    </location>
</feature>
<comment type="caution">
    <text evidence="14">The sequence shown here is derived from an EMBL/GenBank/DDBJ whole genome shotgun (WGS) entry which is preliminary data.</text>
</comment>
<name>A0A2U1J0W4_SMIAN</name>
<evidence type="ECO:0000256" key="3">
    <source>
        <dbReference type="ARBA" id="ARBA00022552"/>
    </source>
</evidence>
<feature type="region of interest" description="Disordered" evidence="11">
    <location>
        <begin position="676"/>
        <end position="796"/>
    </location>
</feature>
<dbReference type="PANTHER" id="PTHR24031">
    <property type="entry name" value="RNA HELICASE"/>
    <property type="match status" value="1"/>
</dbReference>
<dbReference type="Proteomes" id="UP000245591">
    <property type="component" value="Unassembled WGS sequence"/>
</dbReference>
<feature type="domain" description="Helicase C-terminal" evidence="13">
    <location>
        <begin position="271"/>
        <end position="422"/>
    </location>
</feature>
<dbReference type="GO" id="GO:0006351">
    <property type="term" value="P:DNA-templated transcription"/>
    <property type="evidence" value="ECO:0007669"/>
    <property type="project" value="InterPro"/>
</dbReference>
<dbReference type="GO" id="GO:0005730">
    <property type="term" value="C:nucleolus"/>
    <property type="evidence" value="ECO:0007669"/>
    <property type="project" value="UniProtKB-SubCell"/>
</dbReference>
<dbReference type="GO" id="GO:0008270">
    <property type="term" value="F:zinc ion binding"/>
    <property type="evidence" value="ECO:0007669"/>
    <property type="project" value="InterPro"/>
</dbReference>
<comment type="domain">
    <text evidence="10">The Q motif is unique to and characteristic of the DEAD box family of RNA helicases and controls ATP binding and hydrolysis.</text>
</comment>
<keyword evidence="7 10" id="KW-0067">ATP-binding</keyword>
<reference evidence="14 15" key="1">
    <citation type="journal article" date="2018" name="MBio">
        <title>Comparative Genomics Reveals the Core Gene Toolbox for the Fungus-Insect Symbiosis.</title>
        <authorList>
            <person name="Wang Y."/>
            <person name="Stata M."/>
            <person name="Wang W."/>
            <person name="Stajich J.E."/>
            <person name="White M.M."/>
            <person name="Moncalvo J.M."/>
        </authorList>
    </citation>
    <scope>NUCLEOTIDE SEQUENCE [LARGE SCALE GENOMIC DNA]</scope>
    <source>
        <strain evidence="14 15">AUS-126-30</strain>
    </source>
</reference>
<evidence type="ECO:0000256" key="7">
    <source>
        <dbReference type="ARBA" id="ARBA00022840"/>
    </source>
</evidence>
<dbReference type="InterPro" id="IPR027417">
    <property type="entry name" value="P-loop_NTPase"/>
</dbReference>
<comment type="catalytic activity">
    <reaction evidence="10">
        <text>ATP + H2O = ADP + phosphate + H(+)</text>
        <dbReference type="Rhea" id="RHEA:13065"/>
        <dbReference type="ChEBI" id="CHEBI:15377"/>
        <dbReference type="ChEBI" id="CHEBI:15378"/>
        <dbReference type="ChEBI" id="CHEBI:30616"/>
        <dbReference type="ChEBI" id="CHEBI:43474"/>
        <dbReference type="ChEBI" id="CHEBI:456216"/>
        <dbReference type="EC" id="3.6.4.13"/>
    </reaction>
</comment>
<evidence type="ECO:0000256" key="10">
    <source>
        <dbReference type="RuleBase" id="RU365068"/>
    </source>
</evidence>
<dbReference type="SMART" id="SM00490">
    <property type="entry name" value="HELICc"/>
    <property type="match status" value="1"/>
</dbReference>
<evidence type="ECO:0000256" key="4">
    <source>
        <dbReference type="ARBA" id="ARBA00022741"/>
    </source>
</evidence>
<feature type="compositionally biased region" description="Basic and acidic residues" evidence="11">
    <location>
        <begin position="492"/>
        <end position="512"/>
    </location>
</feature>
<dbReference type="EMBL" id="MBFU01000520">
    <property type="protein sequence ID" value="PVZ98688.1"/>
    <property type="molecule type" value="Genomic_DNA"/>
</dbReference>
<feature type="compositionally biased region" description="Polar residues" evidence="11">
    <location>
        <begin position="704"/>
        <end position="722"/>
    </location>
</feature>
<dbReference type="InterPro" id="IPR000629">
    <property type="entry name" value="RNA-helicase_DEAD-box_CS"/>
</dbReference>
<evidence type="ECO:0000256" key="8">
    <source>
        <dbReference type="ARBA" id="ARBA00022884"/>
    </source>
</evidence>
<gene>
    <name evidence="14" type="ORF">BB558_005301</name>
</gene>
<keyword evidence="4 10" id="KW-0547">Nucleotide-binding</keyword>
<evidence type="ECO:0000256" key="2">
    <source>
        <dbReference type="ARBA" id="ARBA00022517"/>
    </source>
</evidence>
<dbReference type="GO" id="GO:0006364">
    <property type="term" value="P:rRNA processing"/>
    <property type="evidence" value="ECO:0007669"/>
    <property type="project" value="UniProtKB-KW"/>
</dbReference>
<comment type="function">
    <text evidence="10">RNA helicase.</text>
</comment>
<evidence type="ECO:0000256" key="1">
    <source>
        <dbReference type="ARBA" id="ARBA00004604"/>
    </source>
</evidence>
<keyword evidence="8 10" id="KW-0694">RNA-binding</keyword>
<keyword evidence="9" id="KW-0539">Nucleus</keyword>
<evidence type="ECO:0000256" key="5">
    <source>
        <dbReference type="ARBA" id="ARBA00022801"/>
    </source>
</evidence>
<dbReference type="GO" id="GO:0003723">
    <property type="term" value="F:RNA binding"/>
    <property type="evidence" value="ECO:0007669"/>
    <property type="project" value="UniProtKB-UniRule"/>
</dbReference>
<dbReference type="InterPro" id="IPR011545">
    <property type="entry name" value="DEAD/DEAH_box_helicase_dom"/>
</dbReference>
<dbReference type="CDD" id="cd17941">
    <property type="entry name" value="DEADc_DDX10"/>
    <property type="match status" value="1"/>
</dbReference>
<dbReference type="PROSITE" id="PS51194">
    <property type="entry name" value="HELICASE_CTER"/>
    <property type="match status" value="1"/>
</dbReference>
<keyword evidence="2" id="KW-0690">Ribosome biogenesis</keyword>
<evidence type="ECO:0000256" key="9">
    <source>
        <dbReference type="ARBA" id="ARBA00023242"/>
    </source>
</evidence>
<evidence type="ECO:0000259" key="12">
    <source>
        <dbReference type="PROSITE" id="PS51192"/>
    </source>
</evidence>
<proteinExistence type="inferred from homology"/>